<keyword evidence="1" id="KW-1133">Transmembrane helix</keyword>
<evidence type="ECO:0000313" key="2">
    <source>
        <dbReference type="EMBL" id="KAJ9587351.1"/>
    </source>
</evidence>
<keyword evidence="1" id="KW-0472">Membrane</keyword>
<gene>
    <name evidence="2" type="ORF">L9F63_019133</name>
</gene>
<sequence>SAVSMIVYFFYMVNHMCFCKGIKNIFTVFPNILYLYSLNTHFLFQCLSTQVFLVFLYLSFPLEFNPKLFL</sequence>
<dbReference type="Proteomes" id="UP001233999">
    <property type="component" value="Unassembled WGS sequence"/>
</dbReference>
<name>A0AAD8EEQ2_DIPPU</name>
<dbReference type="AlphaFoldDB" id="A0AAD8EEQ2"/>
<keyword evidence="1" id="KW-0812">Transmembrane</keyword>
<feature type="transmembrane region" description="Helical" evidence="1">
    <location>
        <begin position="42"/>
        <end position="60"/>
    </location>
</feature>
<evidence type="ECO:0000313" key="3">
    <source>
        <dbReference type="Proteomes" id="UP001233999"/>
    </source>
</evidence>
<protein>
    <submittedName>
        <fullName evidence="2">Uncharacterized protein</fullName>
    </submittedName>
</protein>
<evidence type="ECO:0000256" key="1">
    <source>
        <dbReference type="SAM" id="Phobius"/>
    </source>
</evidence>
<reference evidence="2" key="1">
    <citation type="journal article" date="2023" name="IScience">
        <title>Live-bearing cockroach genome reveals convergent evolutionary mechanisms linked to viviparity in insects and beyond.</title>
        <authorList>
            <person name="Fouks B."/>
            <person name="Harrison M.C."/>
            <person name="Mikhailova A.A."/>
            <person name="Marchal E."/>
            <person name="English S."/>
            <person name="Carruthers M."/>
            <person name="Jennings E.C."/>
            <person name="Chiamaka E.L."/>
            <person name="Frigard R.A."/>
            <person name="Pippel M."/>
            <person name="Attardo G.M."/>
            <person name="Benoit J.B."/>
            <person name="Bornberg-Bauer E."/>
            <person name="Tobe S.S."/>
        </authorList>
    </citation>
    <scope>NUCLEOTIDE SEQUENCE</scope>
    <source>
        <strain evidence="2">Stay&amp;Tobe</strain>
    </source>
</reference>
<proteinExistence type="predicted"/>
<comment type="caution">
    <text evidence="2">The sequence shown here is derived from an EMBL/GenBank/DDBJ whole genome shotgun (WGS) entry which is preliminary data.</text>
</comment>
<reference evidence="2" key="2">
    <citation type="submission" date="2023-05" db="EMBL/GenBank/DDBJ databases">
        <authorList>
            <person name="Fouks B."/>
        </authorList>
    </citation>
    <scope>NUCLEOTIDE SEQUENCE</scope>
    <source>
        <strain evidence="2">Stay&amp;Tobe</strain>
        <tissue evidence="2">Testes</tissue>
    </source>
</reference>
<keyword evidence="3" id="KW-1185">Reference proteome</keyword>
<accession>A0AAD8EEQ2</accession>
<organism evidence="2 3">
    <name type="scientific">Diploptera punctata</name>
    <name type="common">Pacific beetle cockroach</name>
    <dbReference type="NCBI Taxonomy" id="6984"/>
    <lineage>
        <taxon>Eukaryota</taxon>
        <taxon>Metazoa</taxon>
        <taxon>Ecdysozoa</taxon>
        <taxon>Arthropoda</taxon>
        <taxon>Hexapoda</taxon>
        <taxon>Insecta</taxon>
        <taxon>Pterygota</taxon>
        <taxon>Neoptera</taxon>
        <taxon>Polyneoptera</taxon>
        <taxon>Dictyoptera</taxon>
        <taxon>Blattodea</taxon>
        <taxon>Blaberoidea</taxon>
        <taxon>Blaberidae</taxon>
        <taxon>Diplopterinae</taxon>
        <taxon>Diploptera</taxon>
    </lineage>
</organism>
<dbReference type="EMBL" id="JASPKZ010006448">
    <property type="protein sequence ID" value="KAJ9587351.1"/>
    <property type="molecule type" value="Genomic_DNA"/>
</dbReference>
<feature type="non-terminal residue" evidence="2">
    <location>
        <position position="1"/>
    </location>
</feature>
<feature type="non-terminal residue" evidence="2">
    <location>
        <position position="70"/>
    </location>
</feature>